<comment type="caution">
    <text evidence="3">The sequence shown here is derived from an EMBL/GenBank/DDBJ whole genome shotgun (WGS) entry which is preliminary data.</text>
</comment>
<dbReference type="eggNOG" id="COG1975">
    <property type="taxonomic scope" value="Bacteria"/>
</dbReference>
<dbReference type="SUPFAM" id="SSF51735">
    <property type="entry name" value="NAD(P)-binding Rossmann-fold domains"/>
    <property type="match status" value="1"/>
</dbReference>
<name>Q0FLX5_SALBH</name>
<dbReference type="InterPro" id="IPR036291">
    <property type="entry name" value="NAD(P)-bd_dom_sf"/>
</dbReference>
<feature type="domain" description="XdhC Rossmann" evidence="2">
    <location>
        <begin position="155"/>
        <end position="295"/>
    </location>
</feature>
<evidence type="ECO:0000259" key="2">
    <source>
        <dbReference type="Pfam" id="PF13478"/>
    </source>
</evidence>
<dbReference type="OrthoDB" id="61481at2"/>
<evidence type="ECO:0000313" key="4">
    <source>
        <dbReference type="Proteomes" id="UP000006230"/>
    </source>
</evidence>
<evidence type="ECO:0000259" key="1">
    <source>
        <dbReference type="Pfam" id="PF02625"/>
    </source>
</evidence>
<dbReference type="PANTHER" id="PTHR30388:SF6">
    <property type="entry name" value="XANTHINE DEHYDROGENASE SUBUNIT A-RELATED"/>
    <property type="match status" value="1"/>
</dbReference>
<dbReference type="Pfam" id="PF13478">
    <property type="entry name" value="XdhC_C"/>
    <property type="match status" value="1"/>
</dbReference>
<dbReference type="InterPro" id="IPR052698">
    <property type="entry name" value="MoCofactor_Util/Proc"/>
</dbReference>
<dbReference type="Gene3D" id="3.40.50.720">
    <property type="entry name" value="NAD(P)-binding Rossmann-like Domain"/>
    <property type="match status" value="1"/>
</dbReference>
<dbReference type="AlphaFoldDB" id="Q0FLX5"/>
<dbReference type="Pfam" id="PF02625">
    <property type="entry name" value="XdhC_CoxI"/>
    <property type="match status" value="1"/>
</dbReference>
<accession>Q0FLX5</accession>
<dbReference type="Proteomes" id="UP000006230">
    <property type="component" value="Unassembled WGS sequence"/>
</dbReference>
<feature type="domain" description="XdhC- CoxI" evidence="1">
    <location>
        <begin position="13"/>
        <end position="68"/>
    </location>
</feature>
<dbReference type="NCBIfam" id="TIGR02964">
    <property type="entry name" value="xanthine_xdhC"/>
    <property type="match status" value="1"/>
</dbReference>
<dbReference type="STRING" id="314265.R2601_10349"/>
<dbReference type="HOGENOM" id="CLU_041115_4_0_5"/>
<gene>
    <name evidence="3" type="ORF">R2601_10349</name>
</gene>
<protein>
    <submittedName>
        <fullName evidence="3">Xanthine dehydrogenase accessory factor</fullName>
    </submittedName>
</protein>
<proteinExistence type="predicted"/>
<dbReference type="InterPro" id="IPR014308">
    <property type="entry name" value="Xanthine_DH_XdhC"/>
</dbReference>
<dbReference type="RefSeq" id="WP_007793188.1">
    <property type="nucleotide sequence ID" value="NZ_DS022276.1"/>
</dbReference>
<reference evidence="3 4" key="1">
    <citation type="journal article" date="2010" name="J. Bacteriol.">
        <title>Genome sequences of Pelagibaca bermudensis HTCC2601T and Maritimibacter alkaliphilus HTCC2654T, the type strains of two marine Roseobacter genera.</title>
        <authorList>
            <person name="Thrash J.C."/>
            <person name="Cho J.C."/>
            <person name="Ferriera S."/>
            <person name="Johnson J."/>
            <person name="Vergin K.L."/>
            <person name="Giovannoni S.J."/>
        </authorList>
    </citation>
    <scope>NUCLEOTIDE SEQUENCE [LARGE SCALE GENOMIC DNA]</scope>
    <source>
        <strain evidence="4">DSM 26914 / JCM 13377 / KCTC 12554 / HTCC2601</strain>
    </source>
</reference>
<sequence>MSFDLEALRRAVDRHGRVARVVVAEVAGSVPRGPGTAMLVWAEGGGLAQSGTIGGGALELAAAEAALGREGLTRHPLGPSLGQCCGGAVVLLTEHFDAARVAALEGQEVIARGPGEMPLAVRRLIDRARGQGVRPEPQLVQGWMVEPVARAERQLWIWGAGHVGRAVVETLAPLPELALTWIDTAPERFPQEVPEGVTVVPAAQPERLVRHAPESAEHLILTYSHEIDFALCHALLEHGFGFAGLIGSETKWARFRKRLATLGHPDARIARICCPIGQKSYGKHPQAIAIGVAAHLLNRETGDGQAWQTHFSASGA</sequence>
<dbReference type="PANTHER" id="PTHR30388">
    <property type="entry name" value="ALDEHYDE OXIDOREDUCTASE MOLYBDENUM COFACTOR ASSEMBLY PROTEIN"/>
    <property type="match status" value="1"/>
</dbReference>
<keyword evidence="4" id="KW-1185">Reference proteome</keyword>
<dbReference type="EMBL" id="AATQ01000030">
    <property type="protein sequence ID" value="EAU45223.1"/>
    <property type="molecule type" value="Genomic_DNA"/>
</dbReference>
<evidence type="ECO:0000313" key="3">
    <source>
        <dbReference type="EMBL" id="EAU45223.1"/>
    </source>
</evidence>
<dbReference type="InterPro" id="IPR003777">
    <property type="entry name" value="XdhC_CoxI"/>
</dbReference>
<dbReference type="InterPro" id="IPR027051">
    <property type="entry name" value="XdhC_Rossmann_dom"/>
</dbReference>
<organism evidence="3 4">
    <name type="scientific">Salipiger bermudensis (strain DSM 26914 / JCM 13377 / KCTC 12554 / HTCC2601)</name>
    <name type="common">Pelagibaca bermudensis</name>
    <dbReference type="NCBI Taxonomy" id="314265"/>
    <lineage>
        <taxon>Bacteria</taxon>
        <taxon>Pseudomonadati</taxon>
        <taxon>Pseudomonadota</taxon>
        <taxon>Alphaproteobacteria</taxon>
        <taxon>Rhodobacterales</taxon>
        <taxon>Roseobacteraceae</taxon>
        <taxon>Salipiger</taxon>
    </lineage>
</organism>